<protein>
    <submittedName>
        <fullName evidence="1">Uncharacterized protein</fullName>
    </submittedName>
</protein>
<gene>
    <name evidence="1" type="ORF">DEO68_16565</name>
</gene>
<comment type="caution">
    <text evidence="1">The sequence shown here is derived from an EMBL/GenBank/DDBJ whole genome shotgun (WGS) entry which is preliminary data.</text>
</comment>
<evidence type="ECO:0000313" key="1">
    <source>
        <dbReference type="EMBL" id="HCA03733.1"/>
    </source>
</evidence>
<proteinExistence type="predicted"/>
<dbReference type="AlphaFoldDB" id="A0A3D0KJP9"/>
<sequence length="168" mass="18434">MKRWYALAGIVKELRVNEVPAAIKQGADLALAFSAGEALSTTPTMRQLPWLIMAKDRDLEAITALLHQRDVRNVVQIALRKPRAKKSKTRAQPNACKSPEGVALDRVFSSNGGYPLALNKIPAILKQPGLGKMEGAVRERFRRKGGVRKSLCALGFTCDARFVLKSPV</sequence>
<organism evidence="1">
    <name type="scientific">Halomonas campaniensis</name>
    <dbReference type="NCBI Taxonomy" id="213554"/>
    <lineage>
        <taxon>Bacteria</taxon>
        <taxon>Pseudomonadati</taxon>
        <taxon>Pseudomonadota</taxon>
        <taxon>Gammaproteobacteria</taxon>
        <taxon>Oceanospirillales</taxon>
        <taxon>Halomonadaceae</taxon>
        <taxon>Halomonas</taxon>
    </lineage>
</organism>
<reference evidence="1" key="1">
    <citation type="journal article" date="2018" name="Nat. Biotechnol.">
        <title>A standardized bacterial taxonomy based on genome phylogeny substantially revises the tree of life.</title>
        <authorList>
            <person name="Parks D.H."/>
            <person name="Chuvochina M."/>
            <person name="Waite D.W."/>
            <person name="Rinke C."/>
            <person name="Skarshewski A."/>
            <person name="Chaumeil P.A."/>
            <person name="Hugenholtz P."/>
        </authorList>
    </citation>
    <scope>NUCLEOTIDE SEQUENCE [LARGE SCALE GENOMIC DNA]</scope>
    <source>
        <strain evidence="1">UBA11284</strain>
    </source>
</reference>
<dbReference type="EMBL" id="DOTR01000094">
    <property type="protein sequence ID" value="HCA03733.1"/>
    <property type="molecule type" value="Genomic_DNA"/>
</dbReference>
<name>A0A3D0KJP9_9GAMM</name>
<accession>A0A3D0KJP9</accession>